<dbReference type="EMBL" id="FOCQ01000011">
    <property type="protein sequence ID" value="SEN43259.1"/>
    <property type="molecule type" value="Genomic_DNA"/>
</dbReference>
<dbReference type="RefSeq" id="WP_089969932.1">
    <property type="nucleotide sequence ID" value="NZ_FOCQ01000011.1"/>
</dbReference>
<reference evidence="1 2" key="1">
    <citation type="submission" date="2016-10" db="EMBL/GenBank/DDBJ databases">
        <authorList>
            <person name="de Groot N.N."/>
        </authorList>
    </citation>
    <scope>NUCLEOTIDE SEQUENCE [LARGE SCALE GENOMIC DNA]</scope>
    <source>
        <strain evidence="1 2">DSM 46701</strain>
    </source>
</reference>
<dbReference type="InterPro" id="IPR025681">
    <property type="entry name" value="COOH-NH2_lig"/>
</dbReference>
<keyword evidence="1" id="KW-0436">Ligase</keyword>
<gene>
    <name evidence="1" type="ORF">SAMN05444955_11158</name>
</gene>
<name>A0A1H8GHI0_9BACL</name>
<dbReference type="OrthoDB" id="2078085at2"/>
<protein>
    <submittedName>
        <fullName evidence="1">Phage phiEco32-like COOH.NH2 ligase-type 2</fullName>
    </submittedName>
</protein>
<dbReference type="Proteomes" id="UP000199695">
    <property type="component" value="Unassembled WGS sequence"/>
</dbReference>
<evidence type="ECO:0000313" key="2">
    <source>
        <dbReference type="Proteomes" id="UP000199695"/>
    </source>
</evidence>
<sequence>MGAVTLPYNALENENLVREIAIVNDRRMATSIRLDSPAGRHLSESMLILNDESQVKRALDSKLRKETLELHGVPVSVNGPLIRQYVVCIFQTRVLVMYRSKGQAWTANNRKHQRLSFQRVSLQEQGKEVRKIQTTAIRALYALGLDYGVVKCGVGAGQKIAVTQVIPGPRLNAEMENGLIRAILQYVKKLKEPKVSQDQIVLGADPEFVMKSPKGHLLMASNYFPTRGRIGCDAIWMGANHANKPLVEIRPEPTSDPRTIVVRIYQGLLQAAKKMHHSPAKWLAGNMPYNGFPLGGHIHFSGIRPDFKMLRALDNYLSLLLVVVEDERGKGRRPKYGFLGDFRYQKHGGFEYRTPPSWLVSPTLTKGVFVTAKLIVANYRTLKYNPLADFAIQQAYYTGDKDKIFNLVPVLWEDLKKLDDYQLYKKYLDEFYRYLTSGITWDETQDFRKYWRIPPYHKQKEGVKGVL</sequence>
<organism evidence="1 2">
    <name type="scientific">Lihuaxuella thermophila</name>
    <dbReference type="NCBI Taxonomy" id="1173111"/>
    <lineage>
        <taxon>Bacteria</taxon>
        <taxon>Bacillati</taxon>
        <taxon>Bacillota</taxon>
        <taxon>Bacilli</taxon>
        <taxon>Bacillales</taxon>
        <taxon>Thermoactinomycetaceae</taxon>
        <taxon>Lihuaxuella</taxon>
    </lineage>
</organism>
<proteinExistence type="predicted"/>
<evidence type="ECO:0000313" key="1">
    <source>
        <dbReference type="EMBL" id="SEN43259.1"/>
    </source>
</evidence>
<dbReference type="Pfam" id="PF14395">
    <property type="entry name" value="COOH-NH2_lig"/>
    <property type="match status" value="1"/>
</dbReference>
<keyword evidence="2" id="KW-1185">Reference proteome</keyword>
<dbReference type="STRING" id="1173111.SAMN05444955_11158"/>
<dbReference type="GO" id="GO:0016874">
    <property type="term" value="F:ligase activity"/>
    <property type="evidence" value="ECO:0007669"/>
    <property type="project" value="UniProtKB-KW"/>
</dbReference>
<accession>A0A1H8GHI0</accession>
<dbReference type="AlphaFoldDB" id="A0A1H8GHI0"/>